<dbReference type="PANTHER" id="PTHR21240">
    <property type="entry name" value="2-AMINO-3-CARBOXYLMUCONATE-6-SEMIALDEHYDE DECARBOXYLASE"/>
    <property type="match status" value="1"/>
</dbReference>
<dbReference type="RefSeq" id="WP_192506293.1">
    <property type="nucleotide sequence ID" value="NZ_AQGV01000011.1"/>
</dbReference>
<feature type="domain" description="Amidohydrolase-related" evidence="2">
    <location>
        <begin position="95"/>
        <end position="378"/>
    </location>
</feature>
<accession>A0ABR9E965</accession>
<dbReference type="InterPro" id="IPR032465">
    <property type="entry name" value="ACMSD"/>
</dbReference>
<evidence type="ECO:0000256" key="1">
    <source>
        <dbReference type="ARBA" id="ARBA00023239"/>
    </source>
</evidence>
<name>A0ABR9E965_9GAMM</name>
<evidence type="ECO:0000259" key="2">
    <source>
        <dbReference type="Pfam" id="PF04909"/>
    </source>
</evidence>
<dbReference type="Pfam" id="PF04909">
    <property type="entry name" value="Amidohydro_2"/>
    <property type="match status" value="1"/>
</dbReference>
<dbReference type="InterPro" id="IPR006680">
    <property type="entry name" value="Amidohydro-rel"/>
</dbReference>
<dbReference type="Proteomes" id="UP000615755">
    <property type="component" value="Unassembled WGS sequence"/>
</dbReference>
<organism evidence="3 4">
    <name type="scientific">Pseudoalteromonas aurantia 208</name>
    <dbReference type="NCBI Taxonomy" id="1314867"/>
    <lineage>
        <taxon>Bacteria</taxon>
        <taxon>Pseudomonadati</taxon>
        <taxon>Pseudomonadota</taxon>
        <taxon>Gammaproteobacteria</taxon>
        <taxon>Alteromonadales</taxon>
        <taxon>Pseudoalteromonadaceae</taxon>
        <taxon>Pseudoalteromonas</taxon>
    </lineage>
</organism>
<evidence type="ECO:0000313" key="4">
    <source>
        <dbReference type="Proteomes" id="UP000615755"/>
    </source>
</evidence>
<comment type="caution">
    <text evidence="3">The sequence shown here is derived from an EMBL/GenBank/DDBJ whole genome shotgun (WGS) entry which is preliminary data.</text>
</comment>
<reference evidence="3 4" key="1">
    <citation type="submission" date="2015-03" db="EMBL/GenBank/DDBJ databases">
        <title>Genome sequence of Pseudoalteromonas aurantia.</title>
        <authorList>
            <person name="Xie B.-B."/>
            <person name="Rong J.-C."/>
            <person name="Qin Q.-L."/>
            <person name="Zhang Y.-Z."/>
        </authorList>
    </citation>
    <scope>NUCLEOTIDE SEQUENCE [LARGE SCALE GENOMIC DNA]</scope>
    <source>
        <strain evidence="3 4">208</strain>
    </source>
</reference>
<protein>
    <recommendedName>
        <fullName evidence="2">Amidohydrolase-related domain-containing protein</fullName>
    </recommendedName>
</protein>
<dbReference type="InterPro" id="IPR032466">
    <property type="entry name" value="Metal_Hydrolase"/>
</dbReference>
<dbReference type="PANTHER" id="PTHR21240:SF28">
    <property type="entry name" value="ISO-OROTATE DECARBOXYLASE (EUROFUNG)"/>
    <property type="match status" value="1"/>
</dbReference>
<keyword evidence="1" id="KW-0456">Lyase</keyword>
<evidence type="ECO:0000313" key="3">
    <source>
        <dbReference type="EMBL" id="MBE0366785.1"/>
    </source>
</evidence>
<proteinExistence type="predicted"/>
<dbReference type="Gene3D" id="3.20.20.140">
    <property type="entry name" value="Metal-dependent hydrolases"/>
    <property type="match status" value="1"/>
</dbReference>
<sequence>MYDSDRHVVEPFAMWQQYVESTIFQKYPLTCVYDTPAKKRERILKFGPQGGIDLPPIFTIGDIPIINNWHDTEQLASAYLNTDSIEQREQAMSGEQQLDSMRQSNIDVACLFPTFATFIVNHQQLPAEVSLAYADAYNRWLHNYCQHAPNQLKAVGLISRHNPSSLLRQLEQIISYGWSSIVLRPEVIANRDLGHPDYESFWQACEFNNIAVAFHGGSCLHGSTTGNQRFSARFSLHACSHPMEAQMAFVALLESGVLERYPKLKFAFLEAGASWLPSWLWRLDNICFPEFPSLVERNIKMLPSEYFKRQCWVGIELGEPCLREVINIIGHKKLLYGTDFPHPDHLHFTTENITDQLSELSETECIDITINNGLEFYELKIDEHGSSATNLPTESHHIVAASHLEMAD</sequence>
<dbReference type="SUPFAM" id="SSF51556">
    <property type="entry name" value="Metallo-dependent hydrolases"/>
    <property type="match status" value="1"/>
</dbReference>
<keyword evidence="4" id="KW-1185">Reference proteome</keyword>
<dbReference type="EMBL" id="AQGV01000011">
    <property type="protein sequence ID" value="MBE0366785.1"/>
    <property type="molecule type" value="Genomic_DNA"/>
</dbReference>
<gene>
    <name evidence="3" type="ORF">PAUR_a0029</name>
</gene>